<feature type="compositionally biased region" description="Polar residues" evidence="2">
    <location>
        <begin position="1312"/>
        <end position="1327"/>
    </location>
</feature>
<reference evidence="4 5" key="2">
    <citation type="submission" date="2018-11" db="EMBL/GenBank/DDBJ databases">
        <authorList>
            <consortium name="Pathogen Informatics"/>
        </authorList>
    </citation>
    <scope>NUCLEOTIDE SEQUENCE [LARGE SCALE GENOMIC DNA]</scope>
    <source>
        <strain evidence="4 5">NST_G2</strain>
    </source>
</reference>
<dbReference type="Gene3D" id="2.60.120.200">
    <property type="match status" value="1"/>
</dbReference>
<evidence type="ECO:0000313" key="6">
    <source>
        <dbReference type="WBParaSite" id="SSLN_0001264501-mRNA-1"/>
    </source>
</evidence>
<feature type="compositionally biased region" description="Low complexity" evidence="2">
    <location>
        <begin position="1256"/>
        <end position="1265"/>
    </location>
</feature>
<feature type="region of interest" description="Disordered" evidence="2">
    <location>
        <begin position="142"/>
        <end position="201"/>
    </location>
</feature>
<feature type="compositionally biased region" description="Basic residues" evidence="2">
    <location>
        <begin position="789"/>
        <end position="798"/>
    </location>
</feature>
<dbReference type="InterPro" id="IPR001079">
    <property type="entry name" value="Galectin_CRD"/>
</dbReference>
<feature type="compositionally biased region" description="Low complexity" evidence="2">
    <location>
        <begin position="451"/>
        <end position="466"/>
    </location>
</feature>
<feature type="region of interest" description="Disordered" evidence="2">
    <location>
        <begin position="221"/>
        <end position="524"/>
    </location>
</feature>
<dbReference type="PROSITE" id="PS51304">
    <property type="entry name" value="GALECTIN"/>
    <property type="match status" value="1"/>
</dbReference>
<reference evidence="6" key="1">
    <citation type="submission" date="2016-06" db="UniProtKB">
        <authorList>
            <consortium name="WormBaseParasite"/>
        </authorList>
    </citation>
    <scope>IDENTIFICATION</scope>
</reference>
<feature type="compositionally biased region" description="Low complexity" evidence="2">
    <location>
        <begin position="1211"/>
        <end position="1229"/>
    </location>
</feature>
<feature type="compositionally biased region" description="Low complexity" evidence="2">
    <location>
        <begin position="147"/>
        <end position="163"/>
    </location>
</feature>
<dbReference type="GO" id="GO:0030246">
    <property type="term" value="F:carbohydrate binding"/>
    <property type="evidence" value="ECO:0007669"/>
    <property type="project" value="UniProtKB-KW"/>
</dbReference>
<evidence type="ECO:0000313" key="4">
    <source>
        <dbReference type="EMBL" id="VDL98573.1"/>
    </source>
</evidence>
<evidence type="ECO:0000256" key="2">
    <source>
        <dbReference type="SAM" id="MobiDB-lite"/>
    </source>
</evidence>
<feature type="compositionally biased region" description="Polar residues" evidence="2">
    <location>
        <begin position="420"/>
        <end position="442"/>
    </location>
</feature>
<feature type="compositionally biased region" description="Polar residues" evidence="2">
    <location>
        <begin position="236"/>
        <end position="245"/>
    </location>
</feature>
<feature type="compositionally biased region" description="Basic and acidic residues" evidence="2">
    <location>
        <begin position="264"/>
        <end position="279"/>
    </location>
</feature>
<evidence type="ECO:0000259" key="3">
    <source>
        <dbReference type="PROSITE" id="PS51304"/>
    </source>
</evidence>
<feature type="compositionally biased region" description="Basic and acidic residues" evidence="2">
    <location>
        <begin position="286"/>
        <end position="299"/>
    </location>
</feature>
<feature type="region of interest" description="Disordered" evidence="2">
    <location>
        <begin position="1311"/>
        <end position="1346"/>
    </location>
</feature>
<keyword evidence="5" id="KW-1185">Reference proteome</keyword>
<accession>A0A183T6U0</accession>
<feature type="region of interest" description="Disordered" evidence="2">
    <location>
        <begin position="1195"/>
        <end position="1296"/>
    </location>
</feature>
<dbReference type="SMART" id="SM00908">
    <property type="entry name" value="Gal-bind_lectin"/>
    <property type="match status" value="1"/>
</dbReference>
<feature type="compositionally biased region" description="Basic and acidic residues" evidence="2">
    <location>
        <begin position="563"/>
        <end position="574"/>
    </location>
</feature>
<evidence type="ECO:0000313" key="5">
    <source>
        <dbReference type="Proteomes" id="UP000275846"/>
    </source>
</evidence>
<dbReference type="InterPro" id="IPR013320">
    <property type="entry name" value="ConA-like_dom_sf"/>
</dbReference>
<feature type="compositionally biased region" description="Basic and acidic residues" evidence="2">
    <location>
        <begin position="1114"/>
        <end position="1132"/>
    </location>
</feature>
<feature type="region of interest" description="Disordered" evidence="2">
    <location>
        <begin position="902"/>
        <end position="996"/>
    </location>
</feature>
<dbReference type="EMBL" id="UYSU01037090">
    <property type="protein sequence ID" value="VDL98573.1"/>
    <property type="molecule type" value="Genomic_DNA"/>
</dbReference>
<dbReference type="Proteomes" id="UP000275846">
    <property type="component" value="Unassembled WGS sequence"/>
</dbReference>
<dbReference type="Pfam" id="PF00337">
    <property type="entry name" value="Gal-bind_lectin"/>
    <property type="match status" value="1"/>
</dbReference>
<name>A0A183T6U0_SCHSO</name>
<proteinExistence type="predicted"/>
<sequence>MEDDQEQGFYYQIPGGLLDKDVIEIHGRFLGDSDISVRLLAEDLSPELTRTLPFGFLLTSHGKWSVEVIDDKNKKHEQSGNVTLPEVQIFKIRIIAYSANYELYVNDTKLLTQPHMVPLTAVSHLAIDGEAEFTSVEFKDLNSEAESAQSEDTTSSRSSNSAMESRDKLPEITAQPGFVRLSESRRSYNRRPDDPVLIPLNSSIRRREADLQPYERYDEQAVRTTQVESSYAVPTLPSQSENATGGQVEASKAAKVRTVPAPAAKDKEKRRSSSRLLDKLHRRKSTDHVGHKGSHDQRMEASPSVWHAEGGVEMSVDSKEIYKGGKQSAVSEPNLTTATKAGKEAKHKSSKHSIFSKHSKDPKDSKKRSASSPPNVPALGVKSSKNESDKKKGHSSLMGSKLGSHKSKTSKTDKRKSVPTAASTEGTSNAHLARTQENNNEYAVTGGEEISAATTLRTSRTSTASTKNKHSMHFKPSQKGAYDLKSAKDRGSLDETGGLKGVASLPKTDNDTNMHHFPRSNLDELNSPIVNQQLSDDTFVYAALPPADLDHLNSRTRSNHSSRSPDSKRGHKDILPASELGALGKRSSESSRNSSWSPHRGEQAKGAQLPYHSAQRASDNDRESWSPSSRSASESPNRTNKQDGAIGNLQPLMVTSTAEDVQHSMPPAENIADRAMKISGTSQGQTSLNQIDSSVVPSQRVSFDHYDSAGIKKSPTSLTDRGSSAAVAVGATTSAMQSKDKKSFENTKADKKDKKKSKDKKSKSESAVNESGTGEKQKKRHRVAEAFRKIFHRKKKSKGQNSAPSQLNVTGVGVAGAGASAATLAGIQKTVSESHSESDDESDFSSNASSLSLETTHVNNPALMASVLHGEEPALEGNYSFASLTTDTSTFYPRHIEVPASELHDGTVKGKSEVNNSDRKEGAPSSSRWDIELSNGTTEQPPAMVPVSVPLGGKRESRSSSRSIELNDHERGRSSKTSYSRSYSPGHSRKQAEQNEQRPHVVLYEATDQQHAAPPATDDEHPLVWREIIEQPGAIEAGSKKYIRSRSTSSSSSGYSADKLHNPNGSMSVKSQLIPTPVSQDYQCAMLPSSNQYQGTTCDEIAKQSSLPASGNRHRADSNRSSRSSSRSDRHARYTQPLVEFNKGLSGQLYSSAPRGQYHKLSTSSSSSSSSINSLAGRIILVGQSRNFTERMNSYRLRVGGGQSKDENKARSATSRSRSSSSTSSISSIDSDKLPPPLIKVKSTNNGDSRGKETKQTQPQTQKATELQLFQPSTTKYEPLPSPKKQATKPPEGMLSFQKPAYDATFWDDLASDSSNDSTSPRLSTLAGTRPVHGEPASNPMEHNGY</sequence>
<dbReference type="WBParaSite" id="SSLN_0001264501-mRNA-1">
    <property type="protein sequence ID" value="SSLN_0001264501-mRNA-1"/>
    <property type="gene ID" value="SSLN_0001264501"/>
</dbReference>
<keyword evidence="1" id="KW-0430">Lectin</keyword>
<feature type="compositionally biased region" description="Low complexity" evidence="2">
    <location>
        <begin position="1045"/>
        <end position="1056"/>
    </location>
</feature>
<feature type="compositionally biased region" description="Polar residues" evidence="2">
    <location>
        <begin position="765"/>
        <end position="774"/>
    </location>
</feature>
<feature type="region of interest" description="Disordered" evidence="2">
    <location>
        <begin position="549"/>
        <end position="807"/>
    </location>
</feature>
<feature type="compositionally biased region" description="Basic and acidic residues" evidence="2">
    <location>
        <begin position="182"/>
        <end position="194"/>
    </location>
</feature>
<feature type="compositionally biased region" description="Low complexity" evidence="2">
    <location>
        <begin position="625"/>
        <end position="636"/>
    </location>
</feature>
<protein>
    <submittedName>
        <fullName evidence="6">Galectin domain-containing protein</fullName>
    </submittedName>
</protein>
<feature type="compositionally biased region" description="Basic residues" evidence="2">
    <location>
        <begin position="345"/>
        <end position="357"/>
    </location>
</feature>
<feature type="compositionally biased region" description="Low complexity" evidence="2">
    <location>
        <begin position="975"/>
        <end position="984"/>
    </location>
</feature>
<feature type="compositionally biased region" description="Basic and acidic residues" evidence="2">
    <location>
        <begin position="738"/>
        <end position="752"/>
    </location>
</feature>
<feature type="compositionally biased region" description="Polar residues" evidence="2">
    <location>
        <begin position="924"/>
        <end position="940"/>
    </location>
</feature>
<gene>
    <name evidence="4" type="ORF">SSLN_LOCUS12188</name>
</gene>
<dbReference type="SUPFAM" id="SSF49899">
    <property type="entry name" value="Concanavalin A-like lectins/glucanases"/>
    <property type="match status" value="1"/>
</dbReference>
<feature type="compositionally biased region" description="Polar residues" evidence="2">
    <location>
        <begin position="679"/>
        <end position="701"/>
    </location>
</feature>
<organism evidence="6">
    <name type="scientific">Schistocephalus solidus</name>
    <name type="common">Tapeworm</name>
    <dbReference type="NCBI Taxonomy" id="70667"/>
    <lineage>
        <taxon>Eukaryota</taxon>
        <taxon>Metazoa</taxon>
        <taxon>Spiralia</taxon>
        <taxon>Lophotrochozoa</taxon>
        <taxon>Platyhelminthes</taxon>
        <taxon>Cestoda</taxon>
        <taxon>Eucestoda</taxon>
        <taxon>Diphyllobothriidea</taxon>
        <taxon>Diphyllobothriidae</taxon>
        <taxon>Schistocephalus</taxon>
    </lineage>
</organism>
<feature type="compositionally biased region" description="Basic and acidic residues" evidence="2">
    <location>
        <begin position="953"/>
        <end position="973"/>
    </location>
</feature>
<feature type="region of interest" description="Disordered" evidence="2">
    <location>
        <begin position="1105"/>
        <end position="1139"/>
    </location>
</feature>
<feature type="compositionally biased region" description="Low complexity" evidence="2">
    <location>
        <begin position="722"/>
        <end position="735"/>
    </location>
</feature>
<dbReference type="SMART" id="SM00276">
    <property type="entry name" value="GLECT"/>
    <property type="match status" value="1"/>
</dbReference>
<feature type="domain" description="Galectin" evidence="3">
    <location>
        <begin position="9"/>
        <end position="139"/>
    </location>
</feature>
<feature type="compositionally biased region" description="Basic and acidic residues" evidence="2">
    <location>
        <begin position="902"/>
        <end position="922"/>
    </location>
</feature>
<feature type="compositionally biased region" description="Polar residues" evidence="2">
    <location>
        <begin position="328"/>
        <end position="339"/>
    </location>
</feature>
<feature type="region of interest" description="Disordered" evidence="2">
    <location>
        <begin position="830"/>
        <end position="852"/>
    </location>
</feature>
<feature type="region of interest" description="Disordered" evidence="2">
    <location>
        <begin position="1036"/>
        <end position="1071"/>
    </location>
</feature>
<evidence type="ECO:0000256" key="1">
    <source>
        <dbReference type="ARBA" id="ARBA00022734"/>
    </source>
</evidence>
<dbReference type="OrthoDB" id="6251307at2759"/>